<protein>
    <submittedName>
        <fullName evidence="1">Uncharacterized protein</fullName>
    </submittedName>
</protein>
<reference evidence="1" key="1">
    <citation type="submission" date="2023-11" db="EMBL/GenBank/DDBJ databases">
        <authorList>
            <person name="Poullet M."/>
        </authorList>
    </citation>
    <scope>NUCLEOTIDE SEQUENCE</scope>
    <source>
        <strain evidence="1">E1834</strain>
    </source>
</reference>
<keyword evidence="2" id="KW-1185">Reference proteome</keyword>
<sequence length="41" mass="4791">MFYNVEDVDEERKWLLDLLLEKSDADFGNAFCYSSSSRLAI</sequence>
<comment type="caution">
    <text evidence="1">The sequence shown here is derived from an EMBL/GenBank/DDBJ whole genome shotgun (WGS) entry which is preliminary data.</text>
</comment>
<evidence type="ECO:0000313" key="1">
    <source>
        <dbReference type="EMBL" id="CAK5082042.1"/>
    </source>
</evidence>
<name>A0ACB0ZUK0_MELEN</name>
<proteinExistence type="predicted"/>
<dbReference type="Proteomes" id="UP001497535">
    <property type="component" value="Unassembled WGS sequence"/>
</dbReference>
<gene>
    <name evidence="1" type="ORF">MENTE1834_LOCUS29290</name>
</gene>
<dbReference type="EMBL" id="CAVMJV010000045">
    <property type="protein sequence ID" value="CAK5082042.1"/>
    <property type="molecule type" value="Genomic_DNA"/>
</dbReference>
<accession>A0ACB0ZUK0</accession>
<evidence type="ECO:0000313" key="2">
    <source>
        <dbReference type="Proteomes" id="UP001497535"/>
    </source>
</evidence>
<organism evidence="1 2">
    <name type="scientific">Meloidogyne enterolobii</name>
    <name type="common">Root-knot nematode worm</name>
    <name type="synonym">Meloidogyne mayaguensis</name>
    <dbReference type="NCBI Taxonomy" id="390850"/>
    <lineage>
        <taxon>Eukaryota</taxon>
        <taxon>Metazoa</taxon>
        <taxon>Ecdysozoa</taxon>
        <taxon>Nematoda</taxon>
        <taxon>Chromadorea</taxon>
        <taxon>Rhabditida</taxon>
        <taxon>Tylenchina</taxon>
        <taxon>Tylenchomorpha</taxon>
        <taxon>Tylenchoidea</taxon>
        <taxon>Meloidogynidae</taxon>
        <taxon>Meloidogyninae</taxon>
        <taxon>Meloidogyne</taxon>
    </lineage>
</organism>